<sequence length="298" mass="34182">MCCLSYDQPSTPHLYPSNRYPKCHEAQRPPKARRHPMEYKPHGKQPERRYTQLEAHRRPKAGGQNEEYVPRGGANLFSNNRKLAPLSSHPISPNSTAHPHSTAYPLPHNDLIPNRFANLSAVSSLHPDDIQDTNTVQSTAKLRAPRARVGQVIDRLENGTPGRQPDILRPLPAAVLEYKPKPRTTVKRRKRSVRAETKHRLSRPWDDMTEWPPAHNPNRLSRPFDDMPACYREKTPPPPPTIAQRRREKKKAQAEKQEHMLWHGSCPPRKEPPFLKEQLGAAKGKRGQDVWYCQMSLV</sequence>
<evidence type="ECO:0000313" key="3">
    <source>
        <dbReference type="Proteomes" id="UP001166286"/>
    </source>
</evidence>
<feature type="compositionally biased region" description="Basic and acidic residues" evidence="1">
    <location>
        <begin position="251"/>
        <end position="261"/>
    </location>
</feature>
<feature type="compositionally biased region" description="Basic and acidic residues" evidence="1">
    <location>
        <begin position="35"/>
        <end position="56"/>
    </location>
</feature>
<dbReference type="Proteomes" id="UP001166286">
    <property type="component" value="Unassembled WGS sequence"/>
</dbReference>
<dbReference type="AlphaFoldDB" id="A0AA39R8B8"/>
<gene>
    <name evidence="2" type="ORF">JMJ35_001420</name>
</gene>
<reference evidence="2" key="1">
    <citation type="submission" date="2023-03" db="EMBL/GenBank/DDBJ databases">
        <title>Complete genome of Cladonia borealis.</title>
        <authorList>
            <person name="Park H."/>
        </authorList>
    </citation>
    <scope>NUCLEOTIDE SEQUENCE</scope>
    <source>
        <strain evidence="2">ANT050790</strain>
    </source>
</reference>
<feature type="compositionally biased region" description="Basic residues" evidence="1">
    <location>
        <begin position="181"/>
        <end position="192"/>
    </location>
</feature>
<feature type="region of interest" description="Disordered" evidence="1">
    <location>
        <begin position="1"/>
        <end position="70"/>
    </location>
</feature>
<organism evidence="2 3">
    <name type="scientific">Cladonia borealis</name>
    <dbReference type="NCBI Taxonomy" id="184061"/>
    <lineage>
        <taxon>Eukaryota</taxon>
        <taxon>Fungi</taxon>
        <taxon>Dikarya</taxon>
        <taxon>Ascomycota</taxon>
        <taxon>Pezizomycotina</taxon>
        <taxon>Lecanoromycetes</taxon>
        <taxon>OSLEUM clade</taxon>
        <taxon>Lecanoromycetidae</taxon>
        <taxon>Lecanorales</taxon>
        <taxon>Lecanorineae</taxon>
        <taxon>Cladoniaceae</taxon>
        <taxon>Cladonia</taxon>
    </lineage>
</organism>
<evidence type="ECO:0000256" key="1">
    <source>
        <dbReference type="SAM" id="MobiDB-lite"/>
    </source>
</evidence>
<comment type="caution">
    <text evidence="2">The sequence shown here is derived from an EMBL/GenBank/DDBJ whole genome shotgun (WGS) entry which is preliminary data.</text>
</comment>
<feature type="compositionally biased region" description="Basic and acidic residues" evidence="1">
    <location>
        <begin position="193"/>
        <end position="206"/>
    </location>
</feature>
<keyword evidence="3" id="KW-1185">Reference proteome</keyword>
<protein>
    <submittedName>
        <fullName evidence="2">Uncharacterized protein</fullName>
    </submittedName>
</protein>
<evidence type="ECO:0000313" key="2">
    <source>
        <dbReference type="EMBL" id="KAK0516817.1"/>
    </source>
</evidence>
<feature type="region of interest" description="Disordered" evidence="1">
    <location>
        <begin position="181"/>
        <end position="274"/>
    </location>
</feature>
<name>A0AA39R8B8_9LECA</name>
<accession>A0AA39R8B8</accession>
<proteinExistence type="predicted"/>
<dbReference type="EMBL" id="JAFEKC020000002">
    <property type="protein sequence ID" value="KAK0516817.1"/>
    <property type="molecule type" value="Genomic_DNA"/>
</dbReference>